<feature type="transmembrane region" description="Helical" evidence="1">
    <location>
        <begin position="340"/>
        <end position="360"/>
    </location>
</feature>
<protein>
    <submittedName>
        <fullName evidence="2">Cation/multidrug efflux pump</fullName>
    </submittedName>
</protein>
<feature type="transmembrane region" description="Helical" evidence="1">
    <location>
        <begin position="1004"/>
        <end position="1029"/>
    </location>
</feature>
<dbReference type="Gene3D" id="1.20.1640.10">
    <property type="entry name" value="Multidrug efflux transporter AcrB transmembrane domain"/>
    <property type="match status" value="2"/>
</dbReference>
<dbReference type="STRING" id="765911.Thivi_0041"/>
<feature type="transmembrane region" description="Helical" evidence="1">
    <location>
        <begin position="927"/>
        <end position="952"/>
    </location>
</feature>
<feature type="transmembrane region" description="Helical" evidence="1">
    <location>
        <begin position="14"/>
        <end position="32"/>
    </location>
</feature>
<reference evidence="2 3" key="1">
    <citation type="submission" date="2012-06" db="EMBL/GenBank/DDBJ databases">
        <title>Complete sequence of Thiocystis violascens DSM 198.</title>
        <authorList>
            <consortium name="US DOE Joint Genome Institute"/>
            <person name="Lucas S."/>
            <person name="Han J."/>
            <person name="Lapidus A."/>
            <person name="Cheng J.-F."/>
            <person name="Goodwin L."/>
            <person name="Pitluck S."/>
            <person name="Peters L."/>
            <person name="Ovchinnikova G."/>
            <person name="Teshima H."/>
            <person name="Detter J.C."/>
            <person name="Han C."/>
            <person name="Tapia R."/>
            <person name="Land M."/>
            <person name="Hauser L."/>
            <person name="Kyrpides N."/>
            <person name="Ivanova N."/>
            <person name="Pagani I."/>
            <person name="Vogl K."/>
            <person name="Liu Z."/>
            <person name="Frigaard N.-U."/>
            <person name="Bryant D."/>
            <person name="Woyke T."/>
        </authorList>
    </citation>
    <scope>NUCLEOTIDE SEQUENCE [LARGE SCALE GENOMIC DNA]</scope>
    <source>
        <strain evidence="3">ATCC 17096 / DSM 198 / 6111</strain>
    </source>
</reference>
<feature type="transmembrane region" description="Helical" evidence="1">
    <location>
        <begin position="533"/>
        <end position="553"/>
    </location>
</feature>
<keyword evidence="1" id="KW-0812">Transmembrane</keyword>
<evidence type="ECO:0000313" key="3">
    <source>
        <dbReference type="Proteomes" id="UP000006062"/>
    </source>
</evidence>
<keyword evidence="3" id="KW-1185">Reference proteome</keyword>
<dbReference type="InterPro" id="IPR001036">
    <property type="entry name" value="Acrflvin-R"/>
</dbReference>
<dbReference type="Gene3D" id="3.30.70.1430">
    <property type="entry name" value="Multidrug efflux transporter AcrB pore domain"/>
    <property type="match status" value="2"/>
</dbReference>
<keyword evidence="1" id="KW-1133">Transmembrane helix</keyword>
<accession>I3Y564</accession>
<evidence type="ECO:0000256" key="1">
    <source>
        <dbReference type="SAM" id="Phobius"/>
    </source>
</evidence>
<dbReference type="RefSeq" id="WP_014776641.1">
    <property type="nucleotide sequence ID" value="NC_018012.1"/>
</dbReference>
<proteinExistence type="predicted"/>
<dbReference type="Pfam" id="PF00873">
    <property type="entry name" value="ACR_tran"/>
    <property type="match status" value="1"/>
</dbReference>
<sequence>MNDGLIAVFARHRLLANLLMVMIFILGGISLTRMNIQFFPTFALDIISVRVVWSGAAAEDVENGILIPLEERLKTIDGLKKITSTAAQGIASLSLELQEDTDPLLALDQTRQRVSEFRNLPQDAETPQISWVSRYDSVARLLVSGPSLADLRPWVRQFERELLARGIDRIDISGLPEERIAIEVSGRTLESLELSLDGIGEQVSRLARDLPSGLAGDADGARELRSLEQRRDPVDFEDLAIVSDERGLVRLGDVATIVREARPASLQLTEIALDDTSETNRDNAPATVEILVQRAENGNSLTAARIFEEWLADTRPTLPPALELTIFDAQWEPIRDRIDLLIRNGLQGFTLVLLLLFLFLPGRVAFWVAMGIPTAYLAALTLLWAFGGTINMISLFGLLLTLGIIDDDAIVIGEHAEARFRAGLAPADAAIAGARRMFWPVVASALTTVAAFLPLMVVGGIMGNILGDIPFVAMMVLLASLLEVFLIMPAHLRAAFAHHAEATIPRWRQRVNAGFDHFRDGLYRPLVTAAVRWRGVTVSAVAVLMLLAVGLLAGGRIQFVFFPTPESQIVFANATFVAGTPREQSAAFLGEMERALRETEQTLGGNLVEAAVARLGSTVAVEAGAGAKGDQLAAILLQLVPSERREVRNETFLAAWRKAIRMPAGLENLVISSNRAGPPGRDLTVRLTGDDATRLKAAALELAQSLESVPGVSDMLDDMPFGREQLIYRLTPAGQALGLTTELLGRQLRAAFDGHLAQLVQVGQDELEVRVLLPRAERTRLDALEQLLIRAPDGAFVPLATVARWESRRGFETLRHAGGRLAVEVSADINRALSTPDNVREALERELLPKLADEYGIEYSFEGRAADQRETLGDMRLGLMLGLGLIYLILAAVFSSWGWPLVVMTAIPLGLVGAITGHWLLGLDLTLLSLFGLFGLSGIVVNNAIILVSMYHELRETGMEVDEALVEAATSRLRAMLLTSATTVVGLGPLIFETSLQAQFLIPMAVSLAFGVSFSTILVLIFTPALLSLHESLHRRMGRLWDWMLDRPAAAALPARSEARSEAPAPGS</sequence>
<dbReference type="AlphaFoldDB" id="I3Y564"/>
<feature type="transmembrane region" description="Helical" evidence="1">
    <location>
        <begin position="438"/>
        <end position="463"/>
    </location>
</feature>
<dbReference type="OrthoDB" id="5287122at2"/>
<dbReference type="InterPro" id="IPR027463">
    <property type="entry name" value="AcrB_DN_DC_subdom"/>
</dbReference>
<dbReference type="Proteomes" id="UP000006062">
    <property type="component" value="Chromosome"/>
</dbReference>
<dbReference type="GO" id="GO:0042910">
    <property type="term" value="F:xenobiotic transmembrane transporter activity"/>
    <property type="evidence" value="ECO:0007669"/>
    <property type="project" value="TreeGrafter"/>
</dbReference>
<dbReference type="Gene3D" id="3.30.70.1320">
    <property type="entry name" value="Multidrug efflux transporter AcrB pore domain like"/>
    <property type="match status" value="1"/>
</dbReference>
<dbReference type="PANTHER" id="PTHR32063:SF33">
    <property type="entry name" value="RND SUPERFAMILY EFFLUX PUMP PERMEASE COMPONENT"/>
    <property type="match status" value="1"/>
</dbReference>
<dbReference type="SUPFAM" id="SSF82866">
    <property type="entry name" value="Multidrug efflux transporter AcrB transmembrane domain"/>
    <property type="match status" value="2"/>
</dbReference>
<dbReference type="Gene3D" id="3.30.2090.10">
    <property type="entry name" value="Multidrug efflux transporter AcrB TolC docking domain, DN and DC subdomains"/>
    <property type="match status" value="2"/>
</dbReference>
<feature type="transmembrane region" description="Helical" evidence="1">
    <location>
        <begin position="469"/>
        <end position="488"/>
    </location>
</feature>
<dbReference type="HOGENOM" id="CLU_002755_1_2_6"/>
<keyword evidence="1" id="KW-0472">Membrane</keyword>
<dbReference type="PRINTS" id="PR00702">
    <property type="entry name" value="ACRIFLAVINRP"/>
</dbReference>
<dbReference type="KEGG" id="tvi:Thivi_0041"/>
<dbReference type="EMBL" id="CP003154">
    <property type="protein sequence ID" value="AFL72132.1"/>
    <property type="molecule type" value="Genomic_DNA"/>
</dbReference>
<evidence type="ECO:0000313" key="2">
    <source>
        <dbReference type="EMBL" id="AFL72132.1"/>
    </source>
</evidence>
<gene>
    <name evidence="2" type="ordered locus">Thivi_0041</name>
</gene>
<dbReference type="Gene3D" id="3.30.70.1440">
    <property type="entry name" value="Multidrug efflux transporter AcrB pore domain"/>
    <property type="match status" value="1"/>
</dbReference>
<dbReference type="GO" id="GO:0005886">
    <property type="term" value="C:plasma membrane"/>
    <property type="evidence" value="ECO:0007669"/>
    <property type="project" value="TreeGrafter"/>
</dbReference>
<dbReference type="SUPFAM" id="SSF82714">
    <property type="entry name" value="Multidrug efflux transporter AcrB TolC docking domain, DN and DC subdomains"/>
    <property type="match status" value="2"/>
</dbReference>
<dbReference type="SUPFAM" id="SSF82693">
    <property type="entry name" value="Multidrug efflux transporter AcrB pore domain, PN1, PN2, PC1 and PC2 subdomains"/>
    <property type="match status" value="1"/>
</dbReference>
<dbReference type="eggNOG" id="COG0841">
    <property type="taxonomic scope" value="Bacteria"/>
</dbReference>
<organism evidence="2 3">
    <name type="scientific">Thiocystis violascens (strain ATCC 17096 / DSM 198 / 6111)</name>
    <name type="common">Chromatium violascens</name>
    <dbReference type="NCBI Taxonomy" id="765911"/>
    <lineage>
        <taxon>Bacteria</taxon>
        <taxon>Pseudomonadati</taxon>
        <taxon>Pseudomonadota</taxon>
        <taxon>Gammaproteobacteria</taxon>
        <taxon>Chromatiales</taxon>
        <taxon>Chromatiaceae</taxon>
        <taxon>Thiocystis</taxon>
    </lineage>
</organism>
<name>I3Y564_THIV6</name>
<feature type="transmembrane region" description="Helical" evidence="1">
    <location>
        <begin position="877"/>
        <end position="894"/>
    </location>
</feature>
<dbReference type="PANTHER" id="PTHR32063">
    <property type="match status" value="1"/>
</dbReference>
<feature type="transmembrane region" description="Helical" evidence="1">
    <location>
        <begin position="973"/>
        <end position="992"/>
    </location>
</feature>
<feature type="transmembrane region" description="Helical" evidence="1">
    <location>
        <begin position="901"/>
        <end position="921"/>
    </location>
</feature>